<dbReference type="RefSeq" id="WP_031576770.1">
    <property type="nucleotide sequence ID" value="NZ_FNDZ01000006.1"/>
</dbReference>
<dbReference type="AlphaFoldDB" id="A0A1G8QA80"/>
<dbReference type="InterPro" id="IPR013328">
    <property type="entry name" value="6PGD_dom2"/>
</dbReference>
<dbReference type="InterPro" id="IPR036291">
    <property type="entry name" value="NAD(P)-bd_dom_sf"/>
</dbReference>
<dbReference type="NCBIfam" id="TIGR01505">
    <property type="entry name" value="tartro_sem_red"/>
    <property type="match status" value="1"/>
</dbReference>
<evidence type="ECO:0000256" key="4">
    <source>
        <dbReference type="PIRSR" id="PIRSR000103-1"/>
    </source>
</evidence>
<keyword evidence="3" id="KW-0520">NAD</keyword>
<dbReference type="InterPro" id="IPR006115">
    <property type="entry name" value="6PGDH_NADP-bd"/>
</dbReference>
<dbReference type="GO" id="GO:0046487">
    <property type="term" value="P:glyoxylate metabolic process"/>
    <property type="evidence" value="ECO:0007669"/>
    <property type="project" value="InterPro"/>
</dbReference>
<dbReference type="Gene3D" id="1.10.1040.10">
    <property type="entry name" value="N-(1-d-carboxylethyl)-l-norvaline Dehydrogenase, domain 2"/>
    <property type="match status" value="1"/>
</dbReference>
<evidence type="ECO:0000313" key="8">
    <source>
        <dbReference type="Proteomes" id="UP000183255"/>
    </source>
</evidence>
<dbReference type="PIRSF" id="PIRSF000103">
    <property type="entry name" value="HIBADH"/>
    <property type="match status" value="1"/>
</dbReference>
<evidence type="ECO:0000259" key="5">
    <source>
        <dbReference type="Pfam" id="PF03446"/>
    </source>
</evidence>
<dbReference type="GO" id="GO:0051287">
    <property type="term" value="F:NAD binding"/>
    <property type="evidence" value="ECO:0007669"/>
    <property type="project" value="InterPro"/>
</dbReference>
<dbReference type="GO" id="GO:0050661">
    <property type="term" value="F:NADP binding"/>
    <property type="evidence" value="ECO:0007669"/>
    <property type="project" value="InterPro"/>
</dbReference>
<dbReference type="SUPFAM" id="SSF51735">
    <property type="entry name" value="NAD(P)-binding Rossmann-fold domains"/>
    <property type="match status" value="1"/>
</dbReference>
<protein>
    <submittedName>
        <fullName evidence="7">2-hydroxy-3-oxopropionate reductase</fullName>
    </submittedName>
</protein>
<proteinExistence type="inferred from homology"/>
<dbReference type="PANTHER" id="PTHR43060:SF3">
    <property type="entry name" value="2-HYDROXY-3-OXOPROPIONATE REDUCTASE"/>
    <property type="match status" value="1"/>
</dbReference>
<dbReference type="InterPro" id="IPR015815">
    <property type="entry name" value="HIBADH-related"/>
</dbReference>
<comment type="similarity">
    <text evidence="1">Belongs to the HIBADH-related family.</text>
</comment>
<feature type="domain" description="3-hydroxyisobutyrate dehydrogenase-like NAD-binding" evidence="6">
    <location>
        <begin position="164"/>
        <end position="282"/>
    </location>
</feature>
<name>A0A1G8QA80_9CLOT</name>
<sequence length="293" mass="30837">MKVGFIGLGIMGKPMAMNLMKAGHTLKVYNRSKGAVKELVALGAEEAISHGDAAVGVDALITMLPDSPDVRSVMIGEEGVIKYAKEGLLYIDMSSILPEVSREVGNALKEKGIDMLDAPVSGGDLGAIAGTLAIMAGGEESAFQRALPLFKAMGSSYVLVGPLGSGNTAKLTNNMIVAGNIAILSEALMLCKESGTDLTKVLDAIRGGSAGSAVLETKSPKILKEDYKPGFKIDLHIKDLKNAQITGGKLGLHMPITDLTSSMYEALSKEGLGDMDHSALFTYFEKNHHEKNS</sequence>
<dbReference type="EMBL" id="FNDZ01000006">
    <property type="protein sequence ID" value="SDJ01601.1"/>
    <property type="molecule type" value="Genomic_DNA"/>
</dbReference>
<dbReference type="Gene3D" id="3.40.50.720">
    <property type="entry name" value="NAD(P)-binding Rossmann-like Domain"/>
    <property type="match status" value="1"/>
</dbReference>
<dbReference type="Pfam" id="PF03446">
    <property type="entry name" value="NAD_binding_2"/>
    <property type="match status" value="1"/>
</dbReference>
<dbReference type="Proteomes" id="UP000183255">
    <property type="component" value="Unassembled WGS sequence"/>
</dbReference>
<dbReference type="PANTHER" id="PTHR43060">
    <property type="entry name" value="3-HYDROXYISOBUTYRATE DEHYDROGENASE-LIKE 1, MITOCHONDRIAL-RELATED"/>
    <property type="match status" value="1"/>
</dbReference>
<feature type="domain" description="6-phosphogluconate dehydrogenase NADP-binding" evidence="5">
    <location>
        <begin position="2"/>
        <end position="161"/>
    </location>
</feature>
<dbReference type="SUPFAM" id="SSF48179">
    <property type="entry name" value="6-phosphogluconate dehydrogenase C-terminal domain-like"/>
    <property type="match status" value="1"/>
</dbReference>
<gene>
    <name evidence="7" type="ORF">SAMN05421804_10686</name>
</gene>
<organism evidence="7 8">
    <name type="scientific">Proteiniclasticum ruminis</name>
    <dbReference type="NCBI Taxonomy" id="398199"/>
    <lineage>
        <taxon>Bacteria</taxon>
        <taxon>Bacillati</taxon>
        <taxon>Bacillota</taxon>
        <taxon>Clostridia</taxon>
        <taxon>Eubacteriales</taxon>
        <taxon>Clostridiaceae</taxon>
        <taxon>Proteiniclasticum</taxon>
    </lineage>
</organism>
<dbReference type="InterPro" id="IPR008927">
    <property type="entry name" value="6-PGluconate_DH-like_C_sf"/>
</dbReference>
<evidence type="ECO:0000256" key="2">
    <source>
        <dbReference type="ARBA" id="ARBA00023002"/>
    </source>
</evidence>
<dbReference type="GO" id="GO:0008679">
    <property type="term" value="F:2-hydroxy-3-oxopropionate reductase activity"/>
    <property type="evidence" value="ECO:0007669"/>
    <property type="project" value="InterPro"/>
</dbReference>
<evidence type="ECO:0000313" key="7">
    <source>
        <dbReference type="EMBL" id="SDJ01601.1"/>
    </source>
</evidence>
<dbReference type="InterPro" id="IPR029154">
    <property type="entry name" value="HIBADH-like_NADP-bd"/>
</dbReference>
<reference evidence="7 8" key="1">
    <citation type="submission" date="2016-10" db="EMBL/GenBank/DDBJ databases">
        <authorList>
            <person name="de Groot N.N."/>
        </authorList>
    </citation>
    <scope>NUCLEOTIDE SEQUENCE [LARGE SCALE GENOMIC DNA]</scope>
    <source>
        <strain evidence="7 8">CGMCC 1.5058</strain>
    </source>
</reference>
<dbReference type="InterPro" id="IPR002204">
    <property type="entry name" value="3-OH-isobutyrate_DH-rel_CS"/>
</dbReference>
<dbReference type="PROSITE" id="PS00895">
    <property type="entry name" value="3_HYDROXYISOBUT_DH"/>
    <property type="match status" value="1"/>
</dbReference>
<keyword evidence="2" id="KW-0560">Oxidoreductase</keyword>
<feature type="active site" evidence="4">
    <location>
        <position position="170"/>
    </location>
</feature>
<evidence type="ECO:0000256" key="3">
    <source>
        <dbReference type="ARBA" id="ARBA00023027"/>
    </source>
</evidence>
<dbReference type="InterPro" id="IPR006398">
    <property type="entry name" value="Tartro_sem_red"/>
</dbReference>
<dbReference type="Pfam" id="PF14833">
    <property type="entry name" value="NAD_binding_11"/>
    <property type="match status" value="1"/>
</dbReference>
<dbReference type="GO" id="GO:0016054">
    <property type="term" value="P:organic acid catabolic process"/>
    <property type="evidence" value="ECO:0007669"/>
    <property type="project" value="UniProtKB-ARBA"/>
</dbReference>
<evidence type="ECO:0000259" key="6">
    <source>
        <dbReference type="Pfam" id="PF14833"/>
    </source>
</evidence>
<evidence type="ECO:0000256" key="1">
    <source>
        <dbReference type="ARBA" id="ARBA00009080"/>
    </source>
</evidence>
<accession>A0A1G8QA80</accession>